<keyword evidence="3" id="KW-0964">Secreted</keyword>
<name>A0A9Q1HJ64_HOLLE</name>
<evidence type="ECO:0000256" key="4">
    <source>
        <dbReference type="ARBA" id="ARBA00022889"/>
    </source>
</evidence>
<sequence length="2090" mass="232881">MDQALCSSLGDSPTSGKKCPVNTECEGQDCNRLQTLNCVNGLCNSTSNVCDCLPCWSGETCDTLLNKHSPVFQEKIVEVDFEPNPSDYVTAVVAYDIDAEQCGQNGNLDDCPCGTVLYAIESGNEDSLFMVEPTTGVIKLSSTDTLPSSKVLHELIVSARNSVPQSKHGTEPNQTAKDGKDACVVRISTSGISEPKIVKEENKPHSRRKRSESGIPTETSFFVEKLDSFADKSEVNIAETIPFMLTIWLPATTTDLKVELLAPFESSAVFTFCDPQILSVGGNIEGLDPTSVVPVFQAKNGDYKYDQVILDLGTVTNSGADTVSDVASQVEILFNAILEDNNATQYGTEDYSISAGVLYENSDSIWIGQYSFTAVDDKSEWISQSPVVSVFGPSNMSIDSSAVFEIDFTLMNYAQEVFMEVLSDNFTSDPVMTVCFLAYFDKGSNFNCMPDLLPQVSYYQDNDTQSTQIARLDLGNIVNPGLRSGNTNDEDNKIYTHAVIHLTNSAEVIENTKYWFGVAIDMDGYRIYSNQVAITAVSQSDPDMMIDPVVEFYPIDGPNVVIGGAVGFILEIHIPENTTSAFIVDFSMPVTAGGDAIMSICEAKVLYRGYNIPCAADLVPEYYREDTISADYAQFNFGRITNVGLRHQANDNLLKIHISAELLEGVSGTMNGTQLEVTAGVRYERQDFDNLLVIRSQVVAFDVQPKEYFASGLQPQLRLQNRAGSVFIYPHTAASFEAYLYIPPGTTFSPFTLNITTPSLGGKPLLSICRVSIKEIGKNFYCYGGNRTDIDGYSMAGDGPIDQYIVDLKTVSNTLPDYEEIDQMDSTFTFEVHIHWEEHPDLIQDMPINVTVETYFGMTGFETKDIQYIVDLETPTISEMDEQPQFEMYLKPGRKTLLRAGDTALFYVDIITPVNSVASYQLDVSTPNSTLSVCRNRVFTTGSNIPCFGNDIDAMYLSYEEDGHRDRAFLDLGIVRNTGSGNSSTPQENRMIAQVVVKLEDAGIPWLNWTEWYNMTAEEQATLSESWKQEFDIAALVGETDMWSTAQFIDVDPEPQSTNLPVVPEIEFEKLTSETYVTIGGAAVFNLDVYIPYDSTADYTFDFMGDQDNLYRTTICEARVVESGWNIPCVNGTFLTTTYNSSMEDEYTDMATIEAGAINNMQADLGWALKDPRNRVRVQLVVRLANNDTISHGDEFWLGASIDLNSFNIYYLDTRFHADQNVIASETGLKPTFRVYQSADNVSMTIGSREWYQIKISMPAMSTPLTINITMPTAGDEAFLTIMDVRLDSVGKNFACWHLYDEEFEPVYDSLYSTSQNTSVVVDFGVVMNHGTSHYYQYNPGSAEDDDIWVSFEIQLADHYDLTDGQLLDFDVTFDYSLGRQVVKTHYVEAVKTGLETPMIEFNLTVEEFNIYDVHPGDVVAAYAQVNHYNYSTAHAHALILNFMLPYYIEIQSPVLLEGPPLCSEVTEEGVKFHFEEVFFTDTFKIWFNFSMDPGNVMPVDPVIINTTVPVEVVYYQGAGQESDGSIILGDVFKSDTNILDLTFTVASCEDPLGMESGRIQDCQITASSSLNTSTHPYPPSAARFNSESGWAPGVRNGNPFSGNDYIQIAFGAMYRVSGIMMQKDANNTVYCDTFRVSYSEEGIVWTDYVDESGDIEIFTNAWIQAEGNDTFDDYSYTSFGTIFNARYLRILPQTFSAAANYPIMRFEVYGCKLDLEVHDLNKACPEKKFPDGISYYERGFIFDDVSQTVFVCLLEYVDGPTRCSYSKDMGVTWENIDNNVANINYLHKETLELFGLSQNHRAIMFSDDHGDNWYSINNDYFQEVLMDESLLIEATVFPWFDFNEDPELEFLFSADTFQPERTFVHLERVEEKETTTSHVRVRTTAGQEVYTSSALEGVGGEMSTDVTTPPGSMTVESESATTTQVPTTMEDERTTTEAMPTTTSQLDPTTDAGTTRVTEIGVASTVGSGAASTMATEVSMNLTYANFTDSGEWSTIFDNSTDGSFMPTSTEGWTTIEETTTGVLRETTMETVVTTEYITPYGYWEYSTKNRTFLEIAPGLTGLFWRNVTVEGNETMATEWTLMGEWFYP</sequence>
<dbReference type="GO" id="GO:0012505">
    <property type="term" value="C:endomembrane system"/>
    <property type="evidence" value="ECO:0007669"/>
    <property type="project" value="UniProtKB-SubCell"/>
</dbReference>
<dbReference type="InterPro" id="IPR050633">
    <property type="entry name" value="Neuropilin_MCO_CoagFactor"/>
</dbReference>
<comment type="subcellular location">
    <subcellularLocation>
        <location evidence="1">Endomembrane system</location>
        <topology evidence="1">Peripheral membrane protein</topology>
    </subcellularLocation>
    <subcellularLocation>
        <location evidence="2">Secreted</location>
    </subcellularLocation>
</comment>
<dbReference type="Pfam" id="PF00754">
    <property type="entry name" value="F5_F8_type_C"/>
    <property type="match status" value="1"/>
</dbReference>
<dbReference type="InterPro" id="IPR036278">
    <property type="entry name" value="Sialidase_sf"/>
</dbReference>
<reference evidence="9" key="1">
    <citation type="submission" date="2021-10" db="EMBL/GenBank/DDBJ databases">
        <title>Tropical sea cucumber genome reveals ecological adaptation and Cuvierian tubules defense mechanism.</title>
        <authorList>
            <person name="Chen T."/>
        </authorList>
    </citation>
    <scope>NUCLEOTIDE SEQUENCE</scope>
    <source>
        <strain evidence="9">Nanhai2018</strain>
        <tissue evidence="9">Muscle</tissue>
    </source>
</reference>
<evidence type="ECO:0000256" key="3">
    <source>
        <dbReference type="ARBA" id="ARBA00022525"/>
    </source>
</evidence>
<evidence type="ECO:0000256" key="6">
    <source>
        <dbReference type="ARBA" id="ARBA00023157"/>
    </source>
</evidence>
<dbReference type="InterPro" id="IPR015919">
    <property type="entry name" value="Cadherin-like_sf"/>
</dbReference>
<dbReference type="PANTHER" id="PTHR46806:SF5">
    <property type="entry name" value="F5_8 TYPE C DOMAIN-CONTAINING PROTEIN"/>
    <property type="match status" value="1"/>
</dbReference>
<organism evidence="9 10">
    <name type="scientific">Holothuria leucospilota</name>
    <name type="common">Black long sea cucumber</name>
    <name type="synonym">Mertensiothuria leucospilota</name>
    <dbReference type="NCBI Taxonomy" id="206669"/>
    <lineage>
        <taxon>Eukaryota</taxon>
        <taxon>Metazoa</taxon>
        <taxon>Echinodermata</taxon>
        <taxon>Eleutherozoa</taxon>
        <taxon>Echinozoa</taxon>
        <taxon>Holothuroidea</taxon>
        <taxon>Aspidochirotacea</taxon>
        <taxon>Aspidochirotida</taxon>
        <taxon>Holothuriidae</taxon>
        <taxon>Holothuria</taxon>
    </lineage>
</organism>
<proteinExistence type="predicted"/>
<evidence type="ECO:0000313" key="9">
    <source>
        <dbReference type="EMBL" id="KAJ8047700.1"/>
    </source>
</evidence>
<dbReference type="Gene3D" id="2.60.120.260">
    <property type="entry name" value="Galactose-binding domain-like"/>
    <property type="match status" value="1"/>
</dbReference>
<dbReference type="SUPFAM" id="SSF49785">
    <property type="entry name" value="Galactose-binding domain-like"/>
    <property type="match status" value="1"/>
</dbReference>
<dbReference type="PANTHER" id="PTHR46806">
    <property type="entry name" value="F5/8 TYPE C DOMAIN-CONTAINING PROTEIN"/>
    <property type="match status" value="1"/>
</dbReference>
<dbReference type="OrthoDB" id="6355129at2759"/>
<gene>
    <name evidence="9" type="ORF">HOLleu_06758</name>
</gene>
<accession>A0A9Q1HJ64</accession>
<evidence type="ECO:0000256" key="5">
    <source>
        <dbReference type="ARBA" id="ARBA00023136"/>
    </source>
</evidence>
<dbReference type="SMART" id="SM00231">
    <property type="entry name" value="FA58C"/>
    <property type="match status" value="1"/>
</dbReference>
<protein>
    <submittedName>
        <fullName evidence="9">Venom prothrombin activator pseutarin-C non-catalytic subunit</fullName>
    </submittedName>
</protein>
<feature type="domain" description="F5/8 type C" evidence="8">
    <location>
        <begin position="1549"/>
        <end position="1712"/>
    </location>
</feature>
<dbReference type="Proteomes" id="UP001152320">
    <property type="component" value="Chromosome 2"/>
</dbReference>
<dbReference type="GO" id="GO:0005886">
    <property type="term" value="C:plasma membrane"/>
    <property type="evidence" value="ECO:0007669"/>
    <property type="project" value="TreeGrafter"/>
</dbReference>
<keyword evidence="5" id="KW-0472">Membrane</keyword>
<dbReference type="SUPFAM" id="SSF50939">
    <property type="entry name" value="Sialidases"/>
    <property type="match status" value="1"/>
</dbReference>
<comment type="caution">
    <text evidence="9">The sequence shown here is derived from an EMBL/GenBank/DDBJ whole genome shotgun (WGS) entry which is preliminary data.</text>
</comment>
<feature type="region of interest" description="Disordered" evidence="7">
    <location>
        <begin position="1900"/>
        <end position="1953"/>
    </location>
</feature>
<evidence type="ECO:0000256" key="7">
    <source>
        <dbReference type="SAM" id="MobiDB-lite"/>
    </source>
</evidence>
<dbReference type="InterPro" id="IPR000421">
    <property type="entry name" value="FA58C"/>
</dbReference>
<dbReference type="SUPFAM" id="SSF49313">
    <property type="entry name" value="Cadherin-like"/>
    <property type="match status" value="1"/>
</dbReference>
<dbReference type="GO" id="GO:0005509">
    <property type="term" value="F:calcium ion binding"/>
    <property type="evidence" value="ECO:0007669"/>
    <property type="project" value="InterPro"/>
</dbReference>
<keyword evidence="4" id="KW-0130">Cell adhesion</keyword>
<keyword evidence="6" id="KW-1015">Disulfide bond</keyword>
<dbReference type="GO" id="GO:0005576">
    <property type="term" value="C:extracellular region"/>
    <property type="evidence" value="ECO:0007669"/>
    <property type="project" value="UniProtKB-SubCell"/>
</dbReference>
<dbReference type="EMBL" id="JAIZAY010000002">
    <property type="protein sequence ID" value="KAJ8047700.1"/>
    <property type="molecule type" value="Genomic_DNA"/>
</dbReference>
<feature type="compositionally biased region" description="Polar residues" evidence="7">
    <location>
        <begin position="1905"/>
        <end position="1928"/>
    </location>
</feature>
<evidence type="ECO:0000313" key="10">
    <source>
        <dbReference type="Proteomes" id="UP001152320"/>
    </source>
</evidence>
<dbReference type="CDD" id="cd00057">
    <property type="entry name" value="FA58C"/>
    <property type="match status" value="1"/>
</dbReference>
<dbReference type="CDD" id="cd11304">
    <property type="entry name" value="Cadherin_repeat"/>
    <property type="match status" value="1"/>
</dbReference>
<evidence type="ECO:0000256" key="2">
    <source>
        <dbReference type="ARBA" id="ARBA00004613"/>
    </source>
</evidence>
<dbReference type="Gene3D" id="2.60.40.60">
    <property type="entry name" value="Cadherins"/>
    <property type="match status" value="1"/>
</dbReference>
<dbReference type="GO" id="GO:0007155">
    <property type="term" value="P:cell adhesion"/>
    <property type="evidence" value="ECO:0007669"/>
    <property type="project" value="UniProtKB-KW"/>
</dbReference>
<dbReference type="GO" id="GO:0038023">
    <property type="term" value="F:signaling receptor activity"/>
    <property type="evidence" value="ECO:0007669"/>
    <property type="project" value="TreeGrafter"/>
</dbReference>
<dbReference type="InterPro" id="IPR008979">
    <property type="entry name" value="Galactose-bd-like_sf"/>
</dbReference>
<evidence type="ECO:0000256" key="1">
    <source>
        <dbReference type="ARBA" id="ARBA00004184"/>
    </source>
</evidence>
<evidence type="ECO:0000259" key="8">
    <source>
        <dbReference type="PROSITE" id="PS50022"/>
    </source>
</evidence>
<dbReference type="PROSITE" id="PS50022">
    <property type="entry name" value="FA58C_3"/>
    <property type="match status" value="1"/>
</dbReference>
<keyword evidence="10" id="KW-1185">Reference proteome</keyword>